<dbReference type="OrthoDB" id="8451135at2"/>
<name>A0A6B8KB04_9HYPH</name>
<proteinExistence type="predicted"/>
<dbReference type="KEGG" id="mhey:H2LOC_002750"/>
<reference evidence="1 2" key="1">
    <citation type="submission" date="2019-11" db="EMBL/GenBank/DDBJ databases">
        <title>The genome sequence of Methylocystis heyeri.</title>
        <authorList>
            <person name="Oshkin I.Y."/>
            <person name="Miroshnikov K."/>
            <person name="Dedysh S.N."/>
        </authorList>
    </citation>
    <scope>NUCLEOTIDE SEQUENCE [LARGE SCALE GENOMIC DNA]</scope>
    <source>
        <strain evidence="1 2">H2</strain>
    </source>
</reference>
<dbReference type="Proteomes" id="UP000309061">
    <property type="component" value="Chromosome"/>
</dbReference>
<protein>
    <submittedName>
        <fullName evidence="1">Transposase</fullName>
    </submittedName>
</protein>
<organism evidence="1 2">
    <name type="scientific">Methylocystis heyeri</name>
    <dbReference type="NCBI Taxonomy" id="391905"/>
    <lineage>
        <taxon>Bacteria</taxon>
        <taxon>Pseudomonadati</taxon>
        <taxon>Pseudomonadota</taxon>
        <taxon>Alphaproteobacteria</taxon>
        <taxon>Hyphomicrobiales</taxon>
        <taxon>Methylocystaceae</taxon>
        <taxon>Methylocystis</taxon>
    </lineage>
</organism>
<evidence type="ECO:0000313" key="2">
    <source>
        <dbReference type="Proteomes" id="UP000309061"/>
    </source>
</evidence>
<accession>A0A6B8KB04</accession>
<evidence type="ECO:0000313" key="1">
    <source>
        <dbReference type="EMBL" id="QGM44692.1"/>
    </source>
</evidence>
<gene>
    <name evidence="1" type="ORF">H2LOC_002750</name>
</gene>
<sequence>MLSVILLGYGEGEAPPRRESIVRSLASLVDATVQGLIADAVLAGPPNIGLEKIADEAGCALVEQESPASGLAAALGAARRCDVFLFAAGHAVERGFVDEARDILAFGGLERARVLKSAPDSFLTRLAPNLGRPVGLLARKEEILRAGASDFGVLARRLRGRDLDVRARKCW</sequence>
<dbReference type="EMBL" id="CP046052">
    <property type="protein sequence ID" value="QGM44692.1"/>
    <property type="molecule type" value="Genomic_DNA"/>
</dbReference>
<dbReference type="RefSeq" id="WP_136494988.1">
    <property type="nucleotide sequence ID" value="NZ_CP046052.1"/>
</dbReference>
<keyword evidence="2" id="KW-1185">Reference proteome</keyword>
<dbReference type="AlphaFoldDB" id="A0A6B8KB04"/>